<dbReference type="Gene3D" id="3.40.50.720">
    <property type="entry name" value="NAD(P)-binding Rossmann-like Domain"/>
    <property type="match status" value="1"/>
</dbReference>
<dbReference type="PROSITE" id="PS00061">
    <property type="entry name" value="ADH_SHORT"/>
    <property type="match status" value="1"/>
</dbReference>
<dbReference type="InterPro" id="IPR020904">
    <property type="entry name" value="Sc_DH/Rdtase_CS"/>
</dbReference>
<dbReference type="GO" id="GO:0048038">
    <property type="term" value="F:quinone binding"/>
    <property type="evidence" value="ECO:0007669"/>
    <property type="project" value="TreeGrafter"/>
</dbReference>
<reference evidence="3 4" key="1">
    <citation type="submission" date="2016-11" db="EMBL/GenBank/DDBJ databases">
        <authorList>
            <person name="Jaros S."/>
            <person name="Januszkiewicz K."/>
            <person name="Wedrychowicz H."/>
        </authorList>
    </citation>
    <scope>NUCLEOTIDE SEQUENCE [LARGE SCALE GENOMIC DNA]</scope>
    <source>
        <strain evidence="3 4">DSM 29589</strain>
    </source>
</reference>
<dbReference type="AlphaFoldDB" id="A0A1M7GTS4"/>
<gene>
    <name evidence="3" type="ORF">SAMN05444398_11170</name>
</gene>
<evidence type="ECO:0000256" key="1">
    <source>
        <dbReference type="ARBA" id="ARBA00006484"/>
    </source>
</evidence>
<dbReference type="InterPro" id="IPR036291">
    <property type="entry name" value="NAD(P)-bd_dom_sf"/>
</dbReference>
<dbReference type="EMBL" id="FRBR01000011">
    <property type="protein sequence ID" value="SHM19297.1"/>
    <property type="molecule type" value="Genomic_DNA"/>
</dbReference>
<dbReference type="GO" id="GO:0016616">
    <property type="term" value="F:oxidoreductase activity, acting on the CH-OH group of donors, NAD or NADP as acceptor"/>
    <property type="evidence" value="ECO:0007669"/>
    <property type="project" value="TreeGrafter"/>
</dbReference>
<dbReference type="Pfam" id="PF13561">
    <property type="entry name" value="adh_short_C2"/>
    <property type="match status" value="1"/>
</dbReference>
<dbReference type="InterPro" id="IPR002347">
    <property type="entry name" value="SDR_fam"/>
</dbReference>
<proteinExistence type="inferred from homology"/>
<dbReference type="RefSeq" id="WP_073035943.1">
    <property type="nucleotide sequence ID" value="NZ_BMLR01000012.1"/>
</dbReference>
<dbReference type="CDD" id="cd05233">
    <property type="entry name" value="SDR_c"/>
    <property type="match status" value="1"/>
</dbReference>
<sequence>MLSFEGKTVLITGAAGGIGAETARILSGLGADLALCDLEGCDDLADELRDAGTSVVTAAFDIRDRAQAEAFIGAQPRLDAIVANAGFCPWDDWNDGDWDDTFDRVVDINLKGVINVMRPAIARMIAQKHGKAVLVASVAGRMGGLRASPHYVSAKGGVISMTKWMAAKAAPHGVNVNAVAPGATATVMVDSSNIDASSIPIGRMAKPEEIAKPIVFLCSGAASYMCGATMDVNGGVYMV</sequence>
<evidence type="ECO:0000256" key="2">
    <source>
        <dbReference type="ARBA" id="ARBA00023002"/>
    </source>
</evidence>
<keyword evidence="2" id="KW-0560">Oxidoreductase</keyword>
<dbReference type="OrthoDB" id="9796652at2"/>
<dbReference type="PRINTS" id="PR00081">
    <property type="entry name" value="GDHRDH"/>
</dbReference>
<dbReference type="Proteomes" id="UP000183974">
    <property type="component" value="Unassembled WGS sequence"/>
</dbReference>
<protein>
    <submittedName>
        <fullName evidence="3">3-oxoacyl-[acyl-carrier protein] reductase</fullName>
    </submittedName>
</protein>
<dbReference type="GO" id="GO:0006633">
    <property type="term" value="P:fatty acid biosynthetic process"/>
    <property type="evidence" value="ECO:0007669"/>
    <property type="project" value="TreeGrafter"/>
</dbReference>
<dbReference type="STRING" id="337701.SAMN05444398_11170"/>
<keyword evidence="4" id="KW-1185">Reference proteome</keyword>
<organism evidence="3 4">
    <name type="scientific">Roseovarius pacificus</name>
    <dbReference type="NCBI Taxonomy" id="337701"/>
    <lineage>
        <taxon>Bacteria</taxon>
        <taxon>Pseudomonadati</taxon>
        <taxon>Pseudomonadota</taxon>
        <taxon>Alphaproteobacteria</taxon>
        <taxon>Rhodobacterales</taxon>
        <taxon>Roseobacteraceae</taxon>
        <taxon>Roseovarius</taxon>
    </lineage>
</organism>
<accession>A0A1M7GTS4</accession>
<dbReference type="PANTHER" id="PTHR42760">
    <property type="entry name" value="SHORT-CHAIN DEHYDROGENASES/REDUCTASES FAMILY MEMBER"/>
    <property type="match status" value="1"/>
</dbReference>
<comment type="similarity">
    <text evidence="1">Belongs to the short-chain dehydrogenases/reductases (SDR) family.</text>
</comment>
<dbReference type="SUPFAM" id="SSF51735">
    <property type="entry name" value="NAD(P)-binding Rossmann-fold domains"/>
    <property type="match status" value="1"/>
</dbReference>
<dbReference type="PANTHER" id="PTHR42760:SF133">
    <property type="entry name" value="3-OXOACYL-[ACYL-CARRIER-PROTEIN] REDUCTASE"/>
    <property type="match status" value="1"/>
</dbReference>
<dbReference type="FunFam" id="3.40.50.720:FF:000173">
    <property type="entry name" value="3-oxoacyl-[acyl-carrier protein] reductase"/>
    <property type="match status" value="1"/>
</dbReference>
<name>A0A1M7GTS4_9RHOB</name>
<dbReference type="PRINTS" id="PR00080">
    <property type="entry name" value="SDRFAMILY"/>
</dbReference>
<evidence type="ECO:0000313" key="4">
    <source>
        <dbReference type="Proteomes" id="UP000183974"/>
    </source>
</evidence>
<evidence type="ECO:0000313" key="3">
    <source>
        <dbReference type="EMBL" id="SHM19297.1"/>
    </source>
</evidence>